<keyword evidence="3" id="KW-1185">Reference proteome</keyword>
<keyword evidence="1" id="KW-0812">Transmembrane</keyword>
<dbReference type="AlphaFoldDB" id="A0A1Y5S3D1"/>
<keyword evidence="1" id="KW-1133">Transmembrane helix</keyword>
<proteinExistence type="predicted"/>
<organism evidence="2 3">
    <name type="scientific">Roseovarius litorisediminis</name>
    <dbReference type="NCBI Taxonomy" id="1312363"/>
    <lineage>
        <taxon>Bacteria</taxon>
        <taxon>Pseudomonadati</taxon>
        <taxon>Pseudomonadota</taxon>
        <taxon>Alphaproteobacteria</taxon>
        <taxon>Rhodobacterales</taxon>
        <taxon>Roseobacteraceae</taxon>
        <taxon>Roseovarius</taxon>
    </lineage>
</organism>
<dbReference type="Proteomes" id="UP000193827">
    <property type="component" value="Unassembled WGS sequence"/>
</dbReference>
<reference evidence="2 3" key="1">
    <citation type="submission" date="2017-03" db="EMBL/GenBank/DDBJ databases">
        <authorList>
            <person name="Afonso C.L."/>
            <person name="Miller P.J."/>
            <person name="Scott M.A."/>
            <person name="Spackman E."/>
            <person name="Goraichik I."/>
            <person name="Dimitrov K.M."/>
            <person name="Suarez D.L."/>
            <person name="Swayne D.E."/>
        </authorList>
    </citation>
    <scope>NUCLEOTIDE SEQUENCE [LARGE SCALE GENOMIC DNA]</scope>
    <source>
        <strain evidence="2 3">CECT 8287</strain>
    </source>
</reference>
<evidence type="ECO:0000313" key="2">
    <source>
        <dbReference type="EMBL" id="SLN31249.1"/>
    </source>
</evidence>
<dbReference type="EMBL" id="FWFL01000003">
    <property type="protein sequence ID" value="SLN31249.1"/>
    <property type="molecule type" value="Genomic_DNA"/>
</dbReference>
<sequence>METVTSGTQSAPQLTSRCLAAPRAGIVKAIGPLMSSRIAATILASQNSGAIPAARIPKRADPFARITVIAAMPVSGFSAGLGFCVAFIRTRSLVYCLLAEAGHFGKFALIIVDRRLVEV</sequence>
<gene>
    <name evidence="2" type="ORF">PEL8287_01459</name>
</gene>
<name>A0A1Y5S3D1_9RHOB</name>
<protein>
    <submittedName>
        <fullName evidence="2">Uncharacterized protein</fullName>
    </submittedName>
</protein>
<evidence type="ECO:0000313" key="3">
    <source>
        <dbReference type="Proteomes" id="UP000193827"/>
    </source>
</evidence>
<feature type="transmembrane region" description="Helical" evidence="1">
    <location>
        <begin position="63"/>
        <end position="88"/>
    </location>
</feature>
<evidence type="ECO:0000256" key="1">
    <source>
        <dbReference type="SAM" id="Phobius"/>
    </source>
</evidence>
<keyword evidence="1" id="KW-0472">Membrane</keyword>
<accession>A0A1Y5S3D1</accession>